<reference evidence="1" key="2">
    <citation type="journal article" date="2015" name="Data Brief">
        <title>Shoot transcriptome of the giant reed, Arundo donax.</title>
        <authorList>
            <person name="Barrero R.A."/>
            <person name="Guerrero F.D."/>
            <person name="Moolhuijzen P."/>
            <person name="Goolsby J.A."/>
            <person name="Tidwell J."/>
            <person name="Bellgard S.E."/>
            <person name="Bellgard M.I."/>
        </authorList>
    </citation>
    <scope>NUCLEOTIDE SEQUENCE</scope>
    <source>
        <tissue evidence="1">Shoot tissue taken approximately 20 cm above the soil surface</tissue>
    </source>
</reference>
<dbReference type="EMBL" id="GBRH01243136">
    <property type="protein sequence ID" value="JAD54759.1"/>
    <property type="molecule type" value="Transcribed_RNA"/>
</dbReference>
<reference evidence="1" key="1">
    <citation type="submission" date="2014-09" db="EMBL/GenBank/DDBJ databases">
        <authorList>
            <person name="Magalhaes I.L.F."/>
            <person name="Oliveira U."/>
            <person name="Santos F.R."/>
            <person name="Vidigal T.H.D.A."/>
            <person name="Brescovit A.D."/>
            <person name="Santos A.J."/>
        </authorList>
    </citation>
    <scope>NUCLEOTIDE SEQUENCE</scope>
    <source>
        <tissue evidence="1">Shoot tissue taken approximately 20 cm above the soil surface</tissue>
    </source>
</reference>
<sequence>MLIAVLAHNDVSGGTHNMELQLWSPDNIGPVAHCHGGQFVCPFFIVPHLVLQFCLELTLPARRWRVKWRR</sequence>
<proteinExistence type="predicted"/>
<evidence type="ECO:0000313" key="1">
    <source>
        <dbReference type="EMBL" id="JAD54759.1"/>
    </source>
</evidence>
<dbReference type="AlphaFoldDB" id="A0A0A9ASN3"/>
<name>A0A0A9ASN3_ARUDO</name>
<protein>
    <submittedName>
        <fullName evidence="1">Uncharacterized protein</fullName>
    </submittedName>
</protein>
<accession>A0A0A9ASN3</accession>
<organism evidence="1">
    <name type="scientific">Arundo donax</name>
    <name type="common">Giant reed</name>
    <name type="synonym">Donax arundinaceus</name>
    <dbReference type="NCBI Taxonomy" id="35708"/>
    <lineage>
        <taxon>Eukaryota</taxon>
        <taxon>Viridiplantae</taxon>
        <taxon>Streptophyta</taxon>
        <taxon>Embryophyta</taxon>
        <taxon>Tracheophyta</taxon>
        <taxon>Spermatophyta</taxon>
        <taxon>Magnoliopsida</taxon>
        <taxon>Liliopsida</taxon>
        <taxon>Poales</taxon>
        <taxon>Poaceae</taxon>
        <taxon>PACMAD clade</taxon>
        <taxon>Arundinoideae</taxon>
        <taxon>Arundineae</taxon>
        <taxon>Arundo</taxon>
    </lineage>
</organism>